<reference evidence="1" key="1">
    <citation type="submission" date="2019-08" db="EMBL/GenBank/DDBJ databases">
        <authorList>
            <person name="Kucharzyk K."/>
            <person name="Murdoch R.W."/>
            <person name="Higgins S."/>
            <person name="Loffler F."/>
        </authorList>
    </citation>
    <scope>NUCLEOTIDE SEQUENCE</scope>
</reference>
<protein>
    <submittedName>
        <fullName evidence="1">Uncharacterized protein</fullName>
    </submittedName>
</protein>
<accession>A0A645CUS9</accession>
<sequence length="60" mass="6466">MLSVELAAEPSEEVSALLPSVLPHAINTVAAIKVKMLARTLNNFFISDSSNFSASYSVKR</sequence>
<dbReference type="EMBL" id="VSSQ01030209">
    <property type="protein sequence ID" value="MPM80639.1"/>
    <property type="molecule type" value="Genomic_DNA"/>
</dbReference>
<comment type="caution">
    <text evidence="1">The sequence shown here is derived from an EMBL/GenBank/DDBJ whole genome shotgun (WGS) entry which is preliminary data.</text>
</comment>
<gene>
    <name evidence="1" type="ORF">SDC9_127689</name>
</gene>
<name>A0A645CUS9_9ZZZZ</name>
<proteinExistence type="predicted"/>
<evidence type="ECO:0000313" key="1">
    <source>
        <dbReference type="EMBL" id="MPM80639.1"/>
    </source>
</evidence>
<dbReference type="AlphaFoldDB" id="A0A645CUS9"/>
<organism evidence="1">
    <name type="scientific">bioreactor metagenome</name>
    <dbReference type="NCBI Taxonomy" id="1076179"/>
    <lineage>
        <taxon>unclassified sequences</taxon>
        <taxon>metagenomes</taxon>
        <taxon>ecological metagenomes</taxon>
    </lineage>
</organism>